<protein>
    <submittedName>
        <fullName evidence="1">Uncharacterized protein</fullName>
    </submittedName>
</protein>
<gene>
    <name evidence="1" type="ORF">MRB53_034436</name>
</gene>
<evidence type="ECO:0000313" key="1">
    <source>
        <dbReference type="EMBL" id="KAJ8615064.1"/>
    </source>
</evidence>
<proteinExistence type="predicted"/>
<name>A0ACC2K1W3_PERAE</name>
<evidence type="ECO:0000313" key="2">
    <source>
        <dbReference type="Proteomes" id="UP001234297"/>
    </source>
</evidence>
<dbReference type="Proteomes" id="UP001234297">
    <property type="component" value="Chromosome 12"/>
</dbReference>
<reference evidence="1 2" key="1">
    <citation type="journal article" date="2022" name="Hortic Res">
        <title>A haplotype resolved chromosomal level avocado genome allows analysis of novel avocado genes.</title>
        <authorList>
            <person name="Nath O."/>
            <person name="Fletcher S.J."/>
            <person name="Hayward A."/>
            <person name="Shaw L.M."/>
            <person name="Masouleh A.K."/>
            <person name="Furtado A."/>
            <person name="Henry R.J."/>
            <person name="Mitter N."/>
        </authorList>
    </citation>
    <scope>NUCLEOTIDE SEQUENCE [LARGE SCALE GENOMIC DNA]</scope>
    <source>
        <strain evidence="2">cv. Hass</strain>
    </source>
</reference>
<organism evidence="1 2">
    <name type="scientific">Persea americana</name>
    <name type="common">Avocado</name>
    <dbReference type="NCBI Taxonomy" id="3435"/>
    <lineage>
        <taxon>Eukaryota</taxon>
        <taxon>Viridiplantae</taxon>
        <taxon>Streptophyta</taxon>
        <taxon>Embryophyta</taxon>
        <taxon>Tracheophyta</taxon>
        <taxon>Spermatophyta</taxon>
        <taxon>Magnoliopsida</taxon>
        <taxon>Magnoliidae</taxon>
        <taxon>Laurales</taxon>
        <taxon>Lauraceae</taxon>
        <taxon>Persea</taxon>
    </lineage>
</organism>
<dbReference type="EMBL" id="CM056820">
    <property type="protein sequence ID" value="KAJ8615064.1"/>
    <property type="molecule type" value="Genomic_DNA"/>
</dbReference>
<keyword evidence="2" id="KW-1185">Reference proteome</keyword>
<accession>A0ACC2K1W3</accession>
<comment type="caution">
    <text evidence="1">The sequence shown here is derived from an EMBL/GenBank/DDBJ whole genome shotgun (WGS) entry which is preliminary data.</text>
</comment>
<sequence>MRRKGKCRSYKGCSAGAGKRRRSSAGADWRGEKCRWLSKEEEEEKGRVTESLSTRKEMEWPARPRTKRKWLADSRKERSGR</sequence>